<evidence type="ECO:0000256" key="1">
    <source>
        <dbReference type="SAM" id="MobiDB-lite"/>
    </source>
</evidence>
<sequence>MAPKKFPLGKTGHQGQEATGFVPGAGASSYYFRCYFRDEGQGGRRRLIPAPKQGWSLPDTTEQDLGRGASVKHLPVAPQYQRYHRKKASWEMKAKELGISLKPSRTGGKTSRTGMLSCPRGPWPGNQDVDGRGQVGVKNIAFYKSSMPPDVPDTLVNLPRDPSSDPRPPGTVPNDSGEANILEDMEVAAAAEQASNPP</sequence>
<feature type="region of interest" description="Disordered" evidence="1">
    <location>
        <begin position="101"/>
        <end position="132"/>
    </location>
</feature>
<reference evidence="2" key="1">
    <citation type="submission" date="2020-07" db="EMBL/GenBank/DDBJ databases">
        <title>The High-quality genome of the commercially important snow crab, Chionoecetes opilio.</title>
        <authorList>
            <person name="Jeong J.-H."/>
            <person name="Ryu S."/>
        </authorList>
    </citation>
    <scope>NUCLEOTIDE SEQUENCE</scope>
    <source>
        <strain evidence="2">MADBK_172401_WGS</strain>
        <tissue evidence="2">Digestive gland</tissue>
    </source>
</reference>
<dbReference type="OrthoDB" id="6162629at2759"/>
<protein>
    <submittedName>
        <fullName evidence="2">Uncharacterized protein</fullName>
    </submittedName>
</protein>
<keyword evidence="3" id="KW-1185">Reference proteome</keyword>
<comment type="caution">
    <text evidence="2">The sequence shown here is derived from an EMBL/GenBank/DDBJ whole genome shotgun (WGS) entry which is preliminary data.</text>
</comment>
<evidence type="ECO:0000313" key="2">
    <source>
        <dbReference type="EMBL" id="KAG0716475.1"/>
    </source>
</evidence>
<feature type="region of interest" description="Disordered" evidence="1">
    <location>
        <begin position="1"/>
        <end position="20"/>
    </location>
</feature>
<dbReference type="AlphaFoldDB" id="A0A8J5CNI7"/>
<name>A0A8J5CNI7_CHIOP</name>
<dbReference type="Proteomes" id="UP000770661">
    <property type="component" value="Unassembled WGS sequence"/>
</dbReference>
<feature type="region of interest" description="Disordered" evidence="1">
    <location>
        <begin position="144"/>
        <end position="178"/>
    </location>
</feature>
<organism evidence="2 3">
    <name type="scientific">Chionoecetes opilio</name>
    <name type="common">Atlantic snow crab</name>
    <name type="synonym">Cancer opilio</name>
    <dbReference type="NCBI Taxonomy" id="41210"/>
    <lineage>
        <taxon>Eukaryota</taxon>
        <taxon>Metazoa</taxon>
        <taxon>Ecdysozoa</taxon>
        <taxon>Arthropoda</taxon>
        <taxon>Crustacea</taxon>
        <taxon>Multicrustacea</taxon>
        <taxon>Malacostraca</taxon>
        <taxon>Eumalacostraca</taxon>
        <taxon>Eucarida</taxon>
        <taxon>Decapoda</taxon>
        <taxon>Pleocyemata</taxon>
        <taxon>Brachyura</taxon>
        <taxon>Eubrachyura</taxon>
        <taxon>Majoidea</taxon>
        <taxon>Majidae</taxon>
        <taxon>Chionoecetes</taxon>
    </lineage>
</organism>
<accession>A0A8J5CNI7</accession>
<proteinExistence type="predicted"/>
<gene>
    <name evidence="2" type="ORF">GWK47_009608</name>
</gene>
<evidence type="ECO:0000313" key="3">
    <source>
        <dbReference type="Proteomes" id="UP000770661"/>
    </source>
</evidence>
<dbReference type="EMBL" id="JACEEZ010018818">
    <property type="protein sequence ID" value="KAG0716475.1"/>
    <property type="molecule type" value="Genomic_DNA"/>
</dbReference>